<dbReference type="PANTHER" id="PTHR47197:SF3">
    <property type="entry name" value="DIHYDRO-HEME D1 DEHYDROGENASE"/>
    <property type="match status" value="1"/>
</dbReference>
<protein>
    <submittedName>
        <fullName evidence="2">Putative surface layer protein</fullName>
    </submittedName>
</protein>
<dbReference type="EMBL" id="ATMR01000091">
    <property type="protein sequence ID" value="EPR73584.1"/>
    <property type="molecule type" value="Genomic_DNA"/>
</dbReference>
<dbReference type="InterPro" id="IPR015943">
    <property type="entry name" value="WD40/YVTN_repeat-like_dom_sf"/>
</dbReference>
<dbReference type="Gene3D" id="2.130.10.10">
    <property type="entry name" value="YVTN repeat-like/Quinoprotein amine dehydrogenase"/>
    <property type="match status" value="1"/>
</dbReference>
<dbReference type="STRING" id="641526.ADIWIN_1614"/>
<dbReference type="eggNOG" id="COG3391">
    <property type="taxonomic scope" value="Bacteria"/>
</dbReference>
<proteinExistence type="predicted"/>
<feature type="signal peptide" evidence="1">
    <location>
        <begin position="1"/>
        <end position="21"/>
    </location>
</feature>
<dbReference type="RefSeq" id="WP_020894484.1">
    <property type="nucleotide sequence ID" value="NZ_ATMR01000091.1"/>
</dbReference>
<keyword evidence="1" id="KW-0732">Signal</keyword>
<dbReference type="PROSITE" id="PS51257">
    <property type="entry name" value="PROKAR_LIPOPROTEIN"/>
    <property type="match status" value="1"/>
</dbReference>
<reference evidence="2 3" key="1">
    <citation type="journal article" date="2013" name="Genome Announc.">
        <title>Draft Genome Sequence of Winogradskyella psychrotolerans RS-3T, Isolated from the Marine Transect of Kongsfjorden, Ny-Alesund, Svalbard, Arctic Ocean.</title>
        <authorList>
            <person name="Kumar Pinnaka A."/>
            <person name="Ara S."/>
            <person name="Singh A."/>
            <person name="Shivaji S."/>
        </authorList>
    </citation>
    <scope>NUCLEOTIDE SEQUENCE [LARGE SCALE GENOMIC DNA]</scope>
    <source>
        <strain evidence="2 3">RS-3</strain>
    </source>
</reference>
<gene>
    <name evidence="2" type="ORF">ADIWIN_1614</name>
</gene>
<keyword evidence="3" id="KW-1185">Reference proteome</keyword>
<name>S7X3I5_9FLAO</name>
<feature type="chain" id="PRO_5004559207" evidence="1">
    <location>
        <begin position="22"/>
        <end position="352"/>
    </location>
</feature>
<dbReference type="InterPro" id="IPR011048">
    <property type="entry name" value="Haem_d1_sf"/>
</dbReference>
<dbReference type="PANTHER" id="PTHR47197">
    <property type="entry name" value="PROTEIN NIRF"/>
    <property type="match status" value="1"/>
</dbReference>
<dbReference type="Proteomes" id="UP000014962">
    <property type="component" value="Unassembled WGS sequence"/>
</dbReference>
<sequence length="352" mass="38086">MKRIILSIFAMSLLIVSCSSDDDAGSSEPSGAYEDGIIVNGEGSFSLPSSISFISEDLMSSENQIYFNVNNETTGGFLQSIGFNDDKAYIVVQDGTIKVVNRYTFEKLATISTGLTLPRYIAFEDNTAYVSDWGDPNDTTDDYIAVIDLTSNAVISTIPVAEGPEQVLEESDKIYVSHNGGYHTNNIISVINTIDNTVETITVNDVPDEMFIDESGNLLVLSSGANQSWLTPPVETEAAITRIDLSDNSIISNLEFPAGQHPSLMAYDDGFAYYILNNQVYSLSDSATSLPSTALFDISASYAYGLSVDDNQLFVTDASFTENSTLLVYDLSSGTETNTFSVGVGASKIYFN</sequence>
<dbReference type="PATRIC" id="fig|641526.4.peg.1603"/>
<dbReference type="SUPFAM" id="SSF51004">
    <property type="entry name" value="C-terminal (heme d1) domain of cytochrome cd1-nitrite reductase"/>
    <property type="match status" value="1"/>
</dbReference>
<dbReference type="OrthoDB" id="9773938at2"/>
<evidence type="ECO:0000313" key="2">
    <source>
        <dbReference type="EMBL" id="EPR73584.1"/>
    </source>
</evidence>
<evidence type="ECO:0000313" key="3">
    <source>
        <dbReference type="Proteomes" id="UP000014962"/>
    </source>
</evidence>
<evidence type="ECO:0000256" key="1">
    <source>
        <dbReference type="SAM" id="SignalP"/>
    </source>
</evidence>
<dbReference type="AlphaFoldDB" id="S7X3I5"/>
<dbReference type="InterPro" id="IPR051200">
    <property type="entry name" value="Host-pathogen_enzymatic-act"/>
</dbReference>
<organism evidence="2 3">
    <name type="scientific">Winogradskyella psychrotolerans RS-3</name>
    <dbReference type="NCBI Taxonomy" id="641526"/>
    <lineage>
        <taxon>Bacteria</taxon>
        <taxon>Pseudomonadati</taxon>
        <taxon>Bacteroidota</taxon>
        <taxon>Flavobacteriia</taxon>
        <taxon>Flavobacteriales</taxon>
        <taxon>Flavobacteriaceae</taxon>
        <taxon>Winogradskyella</taxon>
    </lineage>
</organism>
<comment type="caution">
    <text evidence="2">The sequence shown here is derived from an EMBL/GenBank/DDBJ whole genome shotgun (WGS) entry which is preliminary data.</text>
</comment>
<accession>S7X3I5</accession>